<feature type="compositionally biased region" description="Basic and acidic residues" evidence="2">
    <location>
        <begin position="442"/>
        <end position="482"/>
    </location>
</feature>
<dbReference type="InterPro" id="IPR025954">
    <property type="entry name" value="DBC1/CARP1_inactive_NUDIX"/>
</dbReference>
<evidence type="ECO:0000313" key="4">
    <source>
        <dbReference type="EMBL" id="KAK8534602.1"/>
    </source>
</evidence>
<feature type="domain" description="EF-hand" evidence="3">
    <location>
        <begin position="1350"/>
        <end position="1385"/>
    </location>
</feature>
<feature type="compositionally biased region" description="Basic and acidic residues" evidence="2">
    <location>
        <begin position="731"/>
        <end position="762"/>
    </location>
</feature>
<reference evidence="4 5" key="1">
    <citation type="journal article" date="2024" name="G3 (Bethesda)">
        <title>Genome assembly of Hibiscus sabdariffa L. provides insights into metabolisms of medicinal natural products.</title>
        <authorList>
            <person name="Kim T."/>
        </authorList>
    </citation>
    <scope>NUCLEOTIDE SEQUENCE [LARGE SCALE GENOMIC DNA]</scope>
    <source>
        <strain evidence="4">TK-2024</strain>
        <tissue evidence="4">Old leaves</tissue>
    </source>
</reference>
<dbReference type="SMART" id="SM01122">
    <property type="entry name" value="DBC1"/>
    <property type="match status" value="1"/>
</dbReference>
<feature type="region of interest" description="Disordered" evidence="2">
    <location>
        <begin position="966"/>
        <end position="1102"/>
    </location>
</feature>
<comment type="caution">
    <text evidence="4">The sequence shown here is derived from an EMBL/GenBank/DDBJ whole genome shotgun (WGS) entry which is preliminary data.</text>
</comment>
<organism evidence="4 5">
    <name type="scientific">Hibiscus sabdariffa</name>
    <name type="common">roselle</name>
    <dbReference type="NCBI Taxonomy" id="183260"/>
    <lineage>
        <taxon>Eukaryota</taxon>
        <taxon>Viridiplantae</taxon>
        <taxon>Streptophyta</taxon>
        <taxon>Embryophyta</taxon>
        <taxon>Tracheophyta</taxon>
        <taxon>Spermatophyta</taxon>
        <taxon>Magnoliopsida</taxon>
        <taxon>eudicotyledons</taxon>
        <taxon>Gunneridae</taxon>
        <taxon>Pentapetalae</taxon>
        <taxon>rosids</taxon>
        <taxon>malvids</taxon>
        <taxon>Malvales</taxon>
        <taxon>Malvaceae</taxon>
        <taxon>Malvoideae</taxon>
        <taxon>Hibiscus</taxon>
    </lineage>
</organism>
<feature type="compositionally biased region" description="Basic and acidic residues" evidence="2">
    <location>
        <begin position="1251"/>
        <end position="1260"/>
    </location>
</feature>
<dbReference type="Pfam" id="PF19256">
    <property type="entry name" value="LAIKA"/>
    <property type="match status" value="1"/>
</dbReference>
<dbReference type="EMBL" id="JBBPBM010000031">
    <property type="protein sequence ID" value="KAK8534602.1"/>
    <property type="molecule type" value="Genomic_DNA"/>
</dbReference>
<feature type="compositionally biased region" description="Acidic residues" evidence="2">
    <location>
        <begin position="1261"/>
        <end position="1280"/>
    </location>
</feature>
<name>A0ABR2DBB3_9ROSI</name>
<feature type="compositionally biased region" description="Basic and acidic residues" evidence="2">
    <location>
        <begin position="1290"/>
        <end position="1310"/>
    </location>
</feature>
<dbReference type="PANTHER" id="PTHR14304">
    <property type="entry name" value="CELL DIVISION CYCLE AND APOPTOSIS REGULATOR PROTEIN"/>
    <property type="match status" value="1"/>
</dbReference>
<dbReference type="Proteomes" id="UP001472677">
    <property type="component" value="Unassembled WGS sequence"/>
</dbReference>
<protein>
    <recommendedName>
        <fullName evidence="3">EF-hand domain-containing protein</fullName>
    </recommendedName>
</protein>
<feature type="region of interest" description="Disordered" evidence="2">
    <location>
        <begin position="854"/>
        <end position="897"/>
    </location>
</feature>
<feature type="compositionally biased region" description="Basic and acidic residues" evidence="2">
    <location>
        <begin position="975"/>
        <end position="993"/>
    </location>
</feature>
<sequence length="1421" mass="158960">MKGIWGRDIFYSKPAVKTLTCFHALGFADCIPNFQQLVSVYRSLFILVLMYSSRGTNAYGQQPYVGQSGYSQNLGAGYSGSSVGGPDGGAQMSLSSRHSSILGSSQDAEVGGYRGHPSVSAHYGGQYSSIYGTAALSAAQQVPDASSKGAGASALEARNAYASAPTDSPKFASTDYVSSSNHGYSHKGDQMYAEKIPDYPTLERRQFGERHSSYLGRDLPSEPTGRYSDSAIFGHQHQPDIYDRLDQAVLLRQEQLLKAQSASHDGSSRQADYLAARSAASRHSTQDLLPYGGRIDADPCISSLLSSSSYGGQTPSILGAAPRRNVDDLMYPLSSTNPGYGVSLPPGRDYGTKGLHVTTIESEYPDSTLSRSHHPRIDERKGDRAGYLREFEMREEERRREHLREREKDKERERERERLRERDRERERLRILERREKERERERKRALEVTRERTPPRVSRDHRGPSLTKEVRPLRRESPRREVSHRRLSPLKEKRREYVCKVYSSNLTDVERGYLSIAKRYPRLFVSPEFSKVVINWPKENLKLSLHTHVSFEHDFIEDSLVESKDLSSKLVPAEPEKPEQGSTVWNAKMILMSGLSSSALEELSSEKAPDDRIAHICNIIRFAVLKKDHSFMAIGGPCVSADGNTAGDEFSLVQTAHRYAKDVVNLDLQKCQHWNPFLEIHYDRTGKDGLFSHKEVTVLFVPDLSECLPSLDTWRAQWLAHRKAVSERECHLSLKREKSKERKEGSKDKEADPTKLTEKGKSGKKILSVSSSPGVIANKKEKDGKSIEGGAAEGKVTGAENKVQVKDGSELTVEGGPEKKESGEAPPAAVKTGAVKSVKKKIIKRIVKQKVANKAAAEVNTASKRSNGVDEAGDQNNKSEIAGQQEESSAGSAGMKTFVRKKITKKEAVGKNDQGEDIGVPLEAKVEMGMGCSEDKPKDISDAIPAAVENASVKTTIKRKIIKRVPKRKVPATKAKDEVAEIKNEGDEDVKKVVQAGDETSNIGKQTGSEKQGNPASSSKSEIKSDKENKKDEKLITNAESPDDKKKVNMKDTCDVKGRKLKEVDKPKDDKACKDESRSNSSKESKEKRKPEEPSLKNPGLILHTKWSKDSKLRSSSLSLDSLLDYTDKDIEESTFELSLFAEVMYEMLQYQMGCRILTFLQKLRVRFMTKRNQRKRQREEIHDKETRKKSPTKKSKSSDLPVKENESAKADASSGPQQAQQDVEMTVTKEETTTDHVEEPKMEAGNNADHVEEPNIKDEIDEEEDPEEDPEEYEEMDDASPQPNLSNEKNEEKEPTDAKPDKEVEKDVAVASTKSEITTKSASTERLPEGDMPRKEQQKGDPKQKVHATDKYLLQAFRFFDRNRVGYIRVEDMRLIIHSLGKFLSHRDVKELVQSALLESNTGRDDHILYDKLVRTSDV</sequence>
<dbReference type="SUPFAM" id="SSF47473">
    <property type="entry name" value="EF-hand"/>
    <property type="match status" value="1"/>
</dbReference>
<dbReference type="InterPro" id="IPR002048">
    <property type="entry name" value="EF_hand_dom"/>
</dbReference>
<feature type="compositionally biased region" description="Polar residues" evidence="2">
    <location>
        <begin position="1314"/>
        <end position="1326"/>
    </location>
</feature>
<feature type="region of interest" description="Disordered" evidence="2">
    <location>
        <begin position="362"/>
        <end position="420"/>
    </location>
</feature>
<evidence type="ECO:0000313" key="5">
    <source>
        <dbReference type="Proteomes" id="UP001472677"/>
    </source>
</evidence>
<feature type="compositionally biased region" description="Basic and acidic residues" evidence="2">
    <location>
        <begin position="1229"/>
        <end position="1244"/>
    </location>
</feature>
<dbReference type="InterPro" id="IPR025224">
    <property type="entry name" value="CCAR1/CCAR2"/>
</dbReference>
<feature type="compositionally biased region" description="Basic and acidic residues" evidence="2">
    <location>
        <begin position="1179"/>
        <end position="1190"/>
    </location>
</feature>
<feature type="region of interest" description="Disordered" evidence="2">
    <location>
        <begin position="731"/>
        <end position="836"/>
    </location>
</feature>
<feature type="region of interest" description="Disordered" evidence="2">
    <location>
        <begin position="442"/>
        <end position="487"/>
    </location>
</feature>
<feature type="compositionally biased region" description="Polar residues" evidence="2">
    <location>
        <begin position="999"/>
        <end position="1017"/>
    </location>
</feature>
<dbReference type="InterPro" id="IPR011992">
    <property type="entry name" value="EF-hand-dom_pair"/>
</dbReference>
<feature type="compositionally biased region" description="Basic and acidic residues" evidence="2">
    <location>
        <begin position="375"/>
        <end position="420"/>
    </location>
</feature>
<feature type="compositionally biased region" description="Basic and acidic residues" evidence="2">
    <location>
        <begin position="1043"/>
        <end position="1096"/>
    </location>
</feature>
<feature type="region of interest" description="Disordered" evidence="2">
    <location>
        <begin position="1172"/>
        <end position="1348"/>
    </location>
</feature>
<feature type="compositionally biased region" description="Basic and acidic residues" evidence="2">
    <location>
        <begin position="1022"/>
        <end position="1036"/>
    </location>
</feature>
<accession>A0ABR2DBB3</accession>
<dbReference type="PROSITE" id="PS50222">
    <property type="entry name" value="EF_HAND_2"/>
    <property type="match status" value="1"/>
</dbReference>
<evidence type="ECO:0000256" key="1">
    <source>
        <dbReference type="ARBA" id="ARBA00023054"/>
    </source>
</evidence>
<dbReference type="InterPro" id="IPR045353">
    <property type="entry name" value="LAIKA"/>
</dbReference>
<proteinExistence type="predicted"/>
<keyword evidence="5" id="KW-1185">Reference proteome</keyword>
<keyword evidence="1" id="KW-0175">Coiled coil</keyword>
<dbReference type="Pfam" id="PF14443">
    <property type="entry name" value="DBC1"/>
    <property type="match status" value="1"/>
</dbReference>
<feature type="compositionally biased region" description="Basic and acidic residues" evidence="2">
    <location>
        <begin position="1328"/>
        <end position="1348"/>
    </location>
</feature>
<dbReference type="PANTHER" id="PTHR14304:SF11">
    <property type="entry name" value="SAP DOMAIN-CONTAINING PROTEIN"/>
    <property type="match status" value="1"/>
</dbReference>
<evidence type="ECO:0000259" key="3">
    <source>
        <dbReference type="PROSITE" id="PS50222"/>
    </source>
</evidence>
<evidence type="ECO:0000256" key="2">
    <source>
        <dbReference type="SAM" id="MobiDB-lite"/>
    </source>
</evidence>
<gene>
    <name evidence="4" type="ORF">V6N12_057246</name>
</gene>
<dbReference type="Gene3D" id="1.10.238.10">
    <property type="entry name" value="EF-hand"/>
    <property type="match status" value="1"/>
</dbReference>